<name>A0A2S4WDT2_9BASI</name>
<dbReference type="PANTHER" id="PTHR21304:SF0">
    <property type="entry name" value="MICOS COMPLEX SUBUNIT MIC10"/>
    <property type="match status" value="1"/>
</dbReference>
<evidence type="ECO:0000256" key="9">
    <source>
        <dbReference type="RuleBase" id="RU363011"/>
    </source>
</evidence>
<organism evidence="11 12">
    <name type="scientific">Puccinia striiformis</name>
    <dbReference type="NCBI Taxonomy" id="27350"/>
    <lineage>
        <taxon>Eukaryota</taxon>
        <taxon>Fungi</taxon>
        <taxon>Dikarya</taxon>
        <taxon>Basidiomycota</taxon>
        <taxon>Pucciniomycotina</taxon>
        <taxon>Pucciniomycetes</taxon>
        <taxon>Pucciniales</taxon>
        <taxon>Pucciniaceae</taxon>
        <taxon>Puccinia</taxon>
    </lineage>
</organism>
<evidence type="ECO:0000256" key="8">
    <source>
        <dbReference type="ARBA" id="ARBA00023136"/>
    </source>
</evidence>
<evidence type="ECO:0000256" key="3">
    <source>
        <dbReference type="ARBA" id="ARBA00006792"/>
    </source>
</evidence>
<comment type="function">
    <text evidence="1 9">Component of the MICOS complex, a large protein complex of the mitochondrial inner membrane that plays crucial roles in the maintenance of crista junctions, inner membrane architecture, and formation of contact sites to the outer membrane.</text>
</comment>
<evidence type="ECO:0000256" key="4">
    <source>
        <dbReference type="ARBA" id="ARBA00022692"/>
    </source>
</evidence>
<reference evidence="12" key="2">
    <citation type="journal article" date="2018" name="BMC Genomics">
        <title>Genomic insights into host adaptation between the wheat stripe rust pathogen (Puccinia striiformis f. sp. tritici) and the barley stripe rust pathogen (Puccinia striiformis f. sp. hordei).</title>
        <authorList>
            <person name="Xia C."/>
            <person name="Wang M."/>
            <person name="Yin C."/>
            <person name="Cornejo O.E."/>
            <person name="Hulbert S.H."/>
            <person name="Chen X."/>
        </authorList>
    </citation>
    <scope>NUCLEOTIDE SEQUENCE [LARGE SCALE GENOMIC DNA]</scope>
    <source>
        <strain evidence="12">93TX-2</strain>
    </source>
</reference>
<dbReference type="GO" id="GO:0061617">
    <property type="term" value="C:MICOS complex"/>
    <property type="evidence" value="ECO:0007669"/>
    <property type="project" value="UniProtKB-UniRule"/>
</dbReference>
<feature type="region of interest" description="Disordered" evidence="10">
    <location>
        <begin position="32"/>
        <end position="93"/>
    </location>
</feature>
<evidence type="ECO:0000256" key="7">
    <source>
        <dbReference type="ARBA" id="ARBA00023128"/>
    </source>
</evidence>
<evidence type="ECO:0000256" key="1">
    <source>
        <dbReference type="ARBA" id="ARBA00002689"/>
    </source>
</evidence>
<reference evidence="11 12" key="1">
    <citation type="submission" date="2017-12" db="EMBL/GenBank/DDBJ databases">
        <title>Gene loss provides genomic basis for host adaptation in cereal stripe rust fungi.</title>
        <authorList>
            <person name="Xia C."/>
        </authorList>
    </citation>
    <scope>NUCLEOTIDE SEQUENCE [LARGE SCALE GENOMIC DNA]</scope>
    <source>
        <strain evidence="11 12">93TX-2</strain>
    </source>
</reference>
<keyword evidence="12" id="KW-1185">Reference proteome</keyword>
<protein>
    <recommendedName>
        <fullName evidence="9">MICOS complex subunit MIC10</fullName>
    </recommendedName>
</protein>
<sequence length="214" mass="22895">MNLKQRLRNLDADGDQSKSLTKLTVTLSSHLSSSIASGVKPPPYLGGSASHSQGRASVGLPEPGPSHTVPPEFKQSPLDTNNRVSEAGKQDVPVRSINHNISMASQKLSTSENILSEKTDVCIANGIVKTGMGFGAGVIVSVIAFKRRAFPVWIGVGSGLGASYSDCQRTFNPAHLPGYRFLDSPPTSSNERKKFVSCFFFLRLSPSTTKECSK</sequence>
<dbReference type="VEuPathDB" id="FungiDB:PSHT_04094"/>
<accession>A0A2S4WDT2</accession>
<comment type="subunit">
    <text evidence="9">Component of the mitochondrial contact site and cristae organizing system (MICOS) complex.</text>
</comment>
<keyword evidence="5 9" id="KW-0999">Mitochondrion inner membrane</keyword>
<evidence type="ECO:0000313" key="12">
    <source>
        <dbReference type="Proteomes" id="UP000238274"/>
    </source>
</evidence>
<evidence type="ECO:0000256" key="5">
    <source>
        <dbReference type="ARBA" id="ARBA00022792"/>
    </source>
</evidence>
<dbReference type="Proteomes" id="UP000238274">
    <property type="component" value="Unassembled WGS sequence"/>
</dbReference>
<dbReference type="AlphaFoldDB" id="A0A2S4WDT2"/>
<gene>
    <name evidence="11" type="ORF">PSHT_04094</name>
</gene>
<comment type="caution">
    <text evidence="11">The sequence shown here is derived from an EMBL/GenBank/DDBJ whole genome shotgun (WGS) entry which is preliminary data.</text>
</comment>
<comment type="similarity">
    <text evidence="3 9">Belongs to the MICOS complex subunit Mic10 family.</text>
</comment>
<dbReference type="OrthoDB" id="1916310at2759"/>
<dbReference type="PANTHER" id="PTHR21304">
    <property type="entry name" value="MICOS COMPLEX SUBUNIT MIC10"/>
    <property type="match status" value="1"/>
</dbReference>
<evidence type="ECO:0000256" key="2">
    <source>
        <dbReference type="ARBA" id="ARBA00004434"/>
    </source>
</evidence>
<dbReference type="VEuPathDB" id="FungiDB:PSTT_02787"/>
<dbReference type="InterPro" id="IPR007512">
    <property type="entry name" value="Mic10"/>
</dbReference>
<keyword evidence="7 9" id="KW-0496">Mitochondrion</keyword>
<evidence type="ECO:0000256" key="10">
    <source>
        <dbReference type="SAM" id="MobiDB-lite"/>
    </source>
</evidence>
<reference evidence="12" key="3">
    <citation type="journal article" date="2018" name="Mol. Plant Microbe Interact.">
        <title>Genome sequence resources for the wheat stripe rust pathogen (Puccinia striiformis f. sp. tritici) and the barley stripe rust pathogen (Puccinia striiformis f. sp. hordei).</title>
        <authorList>
            <person name="Xia C."/>
            <person name="Wang M."/>
            <person name="Yin C."/>
            <person name="Cornejo O.E."/>
            <person name="Hulbert S.H."/>
            <person name="Chen X."/>
        </authorList>
    </citation>
    <scope>NUCLEOTIDE SEQUENCE [LARGE SCALE GENOMIC DNA]</scope>
    <source>
        <strain evidence="12">93TX-2</strain>
    </source>
</reference>
<dbReference type="EMBL" id="PKSM01000041">
    <property type="protein sequence ID" value="POW19924.1"/>
    <property type="molecule type" value="Genomic_DNA"/>
</dbReference>
<keyword evidence="8" id="KW-0472">Membrane</keyword>
<dbReference type="Pfam" id="PF04418">
    <property type="entry name" value="DUF543"/>
    <property type="match status" value="1"/>
</dbReference>
<proteinExistence type="inferred from homology"/>
<keyword evidence="6" id="KW-1133">Transmembrane helix</keyword>
<comment type="subcellular location">
    <subcellularLocation>
        <location evidence="2 9">Mitochondrion inner membrane</location>
        <topology evidence="2 9">Single-pass membrane protein</topology>
    </subcellularLocation>
</comment>
<evidence type="ECO:0000256" key="6">
    <source>
        <dbReference type="ARBA" id="ARBA00022989"/>
    </source>
</evidence>
<evidence type="ECO:0000313" key="11">
    <source>
        <dbReference type="EMBL" id="POW19924.1"/>
    </source>
</evidence>
<keyword evidence="4" id="KW-0812">Transmembrane</keyword>